<dbReference type="Proteomes" id="UP001157006">
    <property type="component" value="Chromosome 1L"/>
</dbReference>
<dbReference type="EMBL" id="OX451736">
    <property type="protein sequence ID" value="CAI8587474.1"/>
    <property type="molecule type" value="Genomic_DNA"/>
</dbReference>
<gene>
    <name evidence="3" type="ORF">VFH_I301240</name>
</gene>
<organism evidence="3 4">
    <name type="scientific">Vicia faba</name>
    <name type="common">Broad bean</name>
    <name type="synonym">Faba vulgaris</name>
    <dbReference type="NCBI Taxonomy" id="3906"/>
    <lineage>
        <taxon>Eukaryota</taxon>
        <taxon>Viridiplantae</taxon>
        <taxon>Streptophyta</taxon>
        <taxon>Embryophyta</taxon>
        <taxon>Tracheophyta</taxon>
        <taxon>Spermatophyta</taxon>
        <taxon>Magnoliopsida</taxon>
        <taxon>eudicotyledons</taxon>
        <taxon>Gunneridae</taxon>
        <taxon>Pentapetalae</taxon>
        <taxon>rosids</taxon>
        <taxon>fabids</taxon>
        <taxon>Fabales</taxon>
        <taxon>Fabaceae</taxon>
        <taxon>Papilionoideae</taxon>
        <taxon>50 kb inversion clade</taxon>
        <taxon>NPAAA clade</taxon>
        <taxon>Hologalegina</taxon>
        <taxon>IRL clade</taxon>
        <taxon>Fabeae</taxon>
        <taxon>Vicia</taxon>
    </lineage>
</organism>
<dbReference type="Pfam" id="PF03936">
    <property type="entry name" value="Terpene_synth_C"/>
    <property type="match status" value="1"/>
</dbReference>
<protein>
    <recommendedName>
        <fullName evidence="2">Terpene synthase metal-binding domain-containing protein</fullName>
    </recommendedName>
</protein>
<evidence type="ECO:0000313" key="4">
    <source>
        <dbReference type="Proteomes" id="UP001157006"/>
    </source>
</evidence>
<keyword evidence="1" id="KW-0479">Metal-binding</keyword>
<reference evidence="3 4" key="1">
    <citation type="submission" date="2023-01" db="EMBL/GenBank/DDBJ databases">
        <authorList>
            <person name="Kreplak J."/>
        </authorList>
    </citation>
    <scope>NUCLEOTIDE SEQUENCE [LARGE SCALE GENOMIC DNA]</scope>
</reference>
<evidence type="ECO:0000313" key="3">
    <source>
        <dbReference type="EMBL" id="CAI8587474.1"/>
    </source>
</evidence>
<dbReference type="SUPFAM" id="SSF48576">
    <property type="entry name" value="Terpenoid synthases"/>
    <property type="match status" value="1"/>
</dbReference>
<name>A0AAV0YNK0_VICFA</name>
<dbReference type="InterPro" id="IPR034741">
    <property type="entry name" value="Terpene_cyclase-like_1_C"/>
</dbReference>
<dbReference type="Gene3D" id="1.10.600.10">
    <property type="entry name" value="Farnesyl Diphosphate Synthase"/>
    <property type="match status" value="1"/>
</dbReference>
<dbReference type="InterPro" id="IPR050148">
    <property type="entry name" value="Terpene_synthase-like"/>
</dbReference>
<dbReference type="AlphaFoldDB" id="A0AAV0YNK0"/>
<evidence type="ECO:0000259" key="2">
    <source>
        <dbReference type="Pfam" id="PF03936"/>
    </source>
</evidence>
<dbReference type="PANTHER" id="PTHR31225:SF244">
    <property type="entry name" value="1,8-CINEOLE SYNTHASE 1, CHLOROPLASTIC-RELATED"/>
    <property type="match status" value="1"/>
</dbReference>
<dbReference type="SFLD" id="SFLDG01019">
    <property type="entry name" value="Terpene_Cyclase_Like_1_C_Termi"/>
    <property type="match status" value="1"/>
</dbReference>
<feature type="domain" description="Terpene synthase metal-binding" evidence="2">
    <location>
        <begin position="1"/>
        <end position="202"/>
    </location>
</feature>
<proteinExistence type="predicted"/>
<dbReference type="GO" id="GO:0016114">
    <property type="term" value="P:terpenoid biosynthetic process"/>
    <property type="evidence" value="ECO:0007669"/>
    <property type="project" value="InterPro"/>
</dbReference>
<dbReference type="SFLD" id="SFLDS00005">
    <property type="entry name" value="Isoprenoid_Synthase_Type_I"/>
    <property type="match status" value="1"/>
</dbReference>
<dbReference type="InterPro" id="IPR008949">
    <property type="entry name" value="Isoprenoid_synthase_dom_sf"/>
</dbReference>
<sequence>MTKVNAFITVIDDVYDVYGTLEELELFTEAIDRWDLSGMDILPDYMKICFEELYNFVNEFSFQVQNKSGYYITPHLKKAWTSLCKAYLIEAKWYHGGYTPSLEEYLENAWISISAHVILTHTYFLIQDSFKKEELVCLQEKSNIIRFSAMILRLANDLGTYKRENETGDIPKSIQCYMNQNGASEIEAREYVKSMIFTTWKKMNKEAHTSCFSESFKDSTINLARMALCMYQHGDGHTIQDSKIQNHVMLLIFNPIPIVCSTQ</sequence>
<dbReference type="GO" id="GO:0000287">
    <property type="term" value="F:magnesium ion binding"/>
    <property type="evidence" value="ECO:0007669"/>
    <property type="project" value="InterPro"/>
</dbReference>
<keyword evidence="4" id="KW-1185">Reference proteome</keyword>
<accession>A0AAV0YNK0</accession>
<dbReference type="PANTHER" id="PTHR31225">
    <property type="entry name" value="OS04G0344100 PROTEIN-RELATED"/>
    <property type="match status" value="1"/>
</dbReference>
<dbReference type="GO" id="GO:0010333">
    <property type="term" value="F:terpene synthase activity"/>
    <property type="evidence" value="ECO:0007669"/>
    <property type="project" value="InterPro"/>
</dbReference>
<evidence type="ECO:0000256" key="1">
    <source>
        <dbReference type="ARBA" id="ARBA00022723"/>
    </source>
</evidence>
<dbReference type="InterPro" id="IPR005630">
    <property type="entry name" value="Terpene_synthase_metal-bd"/>
</dbReference>